<sequence length="127" mass="13900">AVEFNLKFNIDILNTVPCTSDVPPRPSRRSEQRYLLASPMQDGHADPLVGATDLSALGKGGRWLMIYVAMTPSFWLLLAIYFTTYCWELDLVFCCRCQPVVAFGGLTAEAGGVVAKQRKLATGADIT</sequence>
<feature type="non-terminal residue" evidence="2">
    <location>
        <position position="127"/>
    </location>
</feature>
<feature type="non-terminal residue" evidence="2">
    <location>
        <position position="1"/>
    </location>
</feature>
<keyword evidence="3" id="KW-1185">Reference proteome</keyword>
<feature type="transmembrane region" description="Helical" evidence="1">
    <location>
        <begin position="64"/>
        <end position="83"/>
    </location>
</feature>
<gene>
    <name evidence="2" type="ORF">FOZ63_024648</name>
</gene>
<dbReference type="EMBL" id="JABANO010022040">
    <property type="protein sequence ID" value="KAF4725818.1"/>
    <property type="molecule type" value="Genomic_DNA"/>
</dbReference>
<accession>A0A7J6RYJ5</accession>
<evidence type="ECO:0000256" key="1">
    <source>
        <dbReference type="SAM" id="Phobius"/>
    </source>
</evidence>
<proteinExistence type="predicted"/>
<evidence type="ECO:0000313" key="3">
    <source>
        <dbReference type="Proteomes" id="UP000553632"/>
    </source>
</evidence>
<dbReference type="AlphaFoldDB" id="A0A7J6RYJ5"/>
<comment type="caution">
    <text evidence="2">The sequence shown here is derived from an EMBL/GenBank/DDBJ whole genome shotgun (WGS) entry which is preliminary data.</text>
</comment>
<name>A0A7J6RYJ5_PEROL</name>
<keyword evidence="1" id="KW-1133">Transmembrane helix</keyword>
<dbReference type="Proteomes" id="UP000553632">
    <property type="component" value="Unassembled WGS sequence"/>
</dbReference>
<reference evidence="2 3" key="1">
    <citation type="submission" date="2020-04" db="EMBL/GenBank/DDBJ databases">
        <title>Perkinsus olseni comparative genomics.</title>
        <authorList>
            <person name="Bogema D.R."/>
        </authorList>
    </citation>
    <scope>NUCLEOTIDE SEQUENCE [LARGE SCALE GENOMIC DNA]</scope>
    <source>
        <strain evidence="2 3">ATCC PRA-207</strain>
    </source>
</reference>
<evidence type="ECO:0000313" key="2">
    <source>
        <dbReference type="EMBL" id="KAF4725818.1"/>
    </source>
</evidence>
<organism evidence="2 3">
    <name type="scientific">Perkinsus olseni</name>
    <name type="common">Perkinsus atlanticus</name>
    <dbReference type="NCBI Taxonomy" id="32597"/>
    <lineage>
        <taxon>Eukaryota</taxon>
        <taxon>Sar</taxon>
        <taxon>Alveolata</taxon>
        <taxon>Perkinsozoa</taxon>
        <taxon>Perkinsea</taxon>
        <taxon>Perkinsida</taxon>
        <taxon>Perkinsidae</taxon>
        <taxon>Perkinsus</taxon>
    </lineage>
</organism>
<keyword evidence="1" id="KW-0472">Membrane</keyword>
<keyword evidence="1" id="KW-0812">Transmembrane</keyword>
<protein>
    <submittedName>
        <fullName evidence="2">Uncharacterized protein</fullName>
    </submittedName>
</protein>